<dbReference type="KEGG" id="hhl:Halha_0363"/>
<evidence type="ECO:0000313" key="2">
    <source>
        <dbReference type="EMBL" id="AGB40365.1"/>
    </source>
</evidence>
<dbReference type="Proteomes" id="UP000010880">
    <property type="component" value="Chromosome"/>
</dbReference>
<reference evidence="3" key="1">
    <citation type="submission" date="2012-02" db="EMBL/GenBank/DDBJ databases">
        <title>The complete genome of Halobacteroides halobius DSM 5150.</title>
        <authorList>
            <person name="Lucas S."/>
            <person name="Copeland A."/>
            <person name="Lapidus A."/>
            <person name="Glavina del Rio T."/>
            <person name="Dalin E."/>
            <person name="Tice H."/>
            <person name="Bruce D."/>
            <person name="Goodwin L."/>
            <person name="Pitluck S."/>
            <person name="Peters L."/>
            <person name="Mikhailova N."/>
            <person name="Gu W."/>
            <person name="Kyrpides N."/>
            <person name="Mavromatis K."/>
            <person name="Ivanova N."/>
            <person name="Brettin T."/>
            <person name="Detter J.C."/>
            <person name="Han C."/>
            <person name="Larimer F."/>
            <person name="Land M."/>
            <person name="Hauser L."/>
            <person name="Markowitz V."/>
            <person name="Cheng J.-F."/>
            <person name="Hugenholtz P."/>
            <person name="Woyke T."/>
            <person name="Wu D."/>
            <person name="Tindall B."/>
            <person name="Pomrenke H."/>
            <person name="Brambilla E."/>
            <person name="Klenk H.-P."/>
            <person name="Eisen J.A."/>
        </authorList>
    </citation>
    <scope>NUCLEOTIDE SEQUENCE [LARGE SCALE GENOMIC DNA]</scope>
    <source>
        <strain evidence="3">ATCC 35273 / DSM 5150 / MD-1</strain>
    </source>
</reference>
<evidence type="ECO:0000313" key="3">
    <source>
        <dbReference type="Proteomes" id="UP000010880"/>
    </source>
</evidence>
<keyword evidence="3" id="KW-1185">Reference proteome</keyword>
<dbReference type="InterPro" id="IPR013766">
    <property type="entry name" value="Thioredoxin_domain"/>
</dbReference>
<dbReference type="AlphaFoldDB" id="L0K759"/>
<dbReference type="STRING" id="748449.Halha_0363"/>
<dbReference type="CDD" id="cd02947">
    <property type="entry name" value="TRX_family"/>
    <property type="match status" value="1"/>
</dbReference>
<feature type="domain" description="Thioredoxin" evidence="1">
    <location>
        <begin position="6"/>
        <end position="99"/>
    </location>
</feature>
<accession>L0K759</accession>
<dbReference type="Pfam" id="PF00085">
    <property type="entry name" value="Thioredoxin"/>
    <property type="match status" value="1"/>
</dbReference>
<dbReference type="PANTHER" id="PTHR45663">
    <property type="entry name" value="GEO12009P1"/>
    <property type="match status" value="1"/>
</dbReference>
<protein>
    <submittedName>
        <fullName evidence="2">Thioredoxin</fullName>
    </submittedName>
</protein>
<evidence type="ECO:0000259" key="1">
    <source>
        <dbReference type="Pfam" id="PF00085"/>
    </source>
</evidence>
<dbReference type="RefSeq" id="WP_015326091.1">
    <property type="nucleotide sequence ID" value="NC_019978.1"/>
</dbReference>
<proteinExistence type="predicted"/>
<dbReference type="eggNOG" id="COG0526">
    <property type="taxonomic scope" value="Bacteria"/>
</dbReference>
<dbReference type="HOGENOM" id="CLU_090389_17_1_9"/>
<dbReference type="GO" id="GO:0015035">
    <property type="term" value="F:protein-disulfide reductase activity"/>
    <property type="evidence" value="ECO:0007669"/>
    <property type="project" value="TreeGrafter"/>
</dbReference>
<dbReference type="Gene3D" id="3.40.30.10">
    <property type="entry name" value="Glutaredoxin"/>
    <property type="match status" value="1"/>
</dbReference>
<dbReference type="PANTHER" id="PTHR45663:SF41">
    <property type="entry name" value="THIOREDOXIN-LIKE PROTEIN YUSE"/>
    <property type="match status" value="1"/>
</dbReference>
<dbReference type="GO" id="GO:0005829">
    <property type="term" value="C:cytosol"/>
    <property type="evidence" value="ECO:0007669"/>
    <property type="project" value="TreeGrafter"/>
</dbReference>
<organism evidence="2 3">
    <name type="scientific">Halobacteroides halobius (strain ATCC 35273 / DSM 5150 / MD-1)</name>
    <dbReference type="NCBI Taxonomy" id="748449"/>
    <lineage>
        <taxon>Bacteria</taxon>
        <taxon>Bacillati</taxon>
        <taxon>Bacillota</taxon>
        <taxon>Clostridia</taxon>
        <taxon>Halanaerobiales</taxon>
        <taxon>Halobacteroidaceae</taxon>
        <taxon>Halobacteroides</taxon>
    </lineage>
</organism>
<dbReference type="InterPro" id="IPR036249">
    <property type="entry name" value="Thioredoxin-like_sf"/>
</dbReference>
<sequence>MKGFPQVSDDNFPEIIREHEVVLMIFSSQDCGYCQLAKRNLREIIDQLSKLQVYECLISEVPEIREKYKITSVPVFKLFKEGKVVYTGFGVRESNDLYYQLSSFL</sequence>
<name>L0K759_HALHC</name>
<gene>
    <name evidence="2" type="ordered locus">Halha_0363</name>
</gene>
<dbReference type="GO" id="GO:0045454">
    <property type="term" value="P:cell redox homeostasis"/>
    <property type="evidence" value="ECO:0007669"/>
    <property type="project" value="TreeGrafter"/>
</dbReference>
<dbReference type="EMBL" id="CP003359">
    <property type="protein sequence ID" value="AGB40365.1"/>
    <property type="molecule type" value="Genomic_DNA"/>
</dbReference>
<dbReference type="SUPFAM" id="SSF52833">
    <property type="entry name" value="Thioredoxin-like"/>
    <property type="match status" value="1"/>
</dbReference>